<dbReference type="GO" id="GO:0036297">
    <property type="term" value="P:interstrand cross-link repair"/>
    <property type="evidence" value="ECO:0007669"/>
    <property type="project" value="EnsemblMetazoa"/>
</dbReference>
<gene>
    <name evidence="1" type="primary">Dper\GL27127</name>
    <name evidence="1" type="ORF">Dper_GL27127</name>
</gene>
<evidence type="ECO:0000313" key="2">
    <source>
        <dbReference type="Proteomes" id="UP000008744"/>
    </source>
</evidence>
<dbReference type="EMBL" id="CH479198">
    <property type="protein sequence ID" value="EDW28172.1"/>
    <property type="molecule type" value="Genomic_DNA"/>
</dbReference>
<dbReference type="Proteomes" id="UP000008744">
    <property type="component" value="Unassembled WGS sequence"/>
</dbReference>
<dbReference type="STRING" id="7234.B4GZF4"/>
<protein>
    <submittedName>
        <fullName evidence="1">GL27127</fullName>
    </submittedName>
</protein>
<accession>B4GZF4</accession>
<evidence type="ECO:0000313" key="1">
    <source>
        <dbReference type="EMBL" id="EDW28172.1"/>
    </source>
</evidence>
<dbReference type="eggNOG" id="KOG4712">
    <property type="taxonomic scope" value="Eukaryota"/>
</dbReference>
<dbReference type="AlphaFoldDB" id="B4GZF4"/>
<name>B4GZF4_DROPE</name>
<sequence length="193" mass="22056">MYRKYKKRGQKPLNTIDENRSIKIPYQLFLQRRALPYDHSAHIEQPFALSQDPRQAAPAHSRVHNKWRLSRHALTESSIMNSAESLALFYEELATVISQRCPISSYWNDRGFTMWLCELMTFRFQQSFATENTPKPIKANFPLLFRGLCEVLIHSLNAELSGNKERRSPEAVGVNGGLAEWIAQYSAACGAAP</sequence>
<keyword evidence="2" id="KW-1185">Reference proteome</keyword>
<reference evidence="1 2" key="1">
    <citation type="journal article" date="2007" name="Nature">
        <title>Evolution of genes and genomes on the Drosophila phylogeny.</title>
        <authorList>
            <consortium name="Drosophila 12 Genomes Consortium"/>
            <person name="Clark A.G."/>
            <person name="Eisen M.B."/>
            <person name="Smith D.R."/>
            <person name="Bergman C.M."/>
            <person name="Oliver B."/>
            <person name="Markow T.A."/>
            <person name="Kaufman T.C."/>
            <person name="Kellis M."/>
            <person name="Gelbart W."/>
            <person name="Iyer V.N."/>
            <person name="Pollard D.A."/>
            <person name="Sackton T.B."/>
            <person name="Larracuente A.M."/>
            <person name="Singh N.D."/>
            <person name="Abad J.P."/>
            <person name="Abt D.N."/>
            <person name="Adryan B."/>
            <person name="Aguade M."/>
            <person name="Akashi H."/>
            <person name="Anderson W.W."/>
            <person name="Aquadro C.F."/>
            <person name="Ardell D.H."/>
            <person name="Arguello R."/>
            <person name="Artieri C.G."/>
            <person name="Barbash D.A."/>
            <person name="Barker D."/>
            <person name="Barsanti P."/>
            <person name="Batterham P."/>
            <person name="Batzoglou S."/>
            <person name="Begun D."/>
            <person name="Bhutkar A."/>
            <person name="Blanco E."/>
            <person name="Bosak S.A."/>
            <person name="Bradley R.K."/>
            <person name="Brand A.D."/>
            <person name="Brent M.R."/>
            <person name="Brooks A.N."/>
            <person name="Brown R.H."/>
            <person name="Butlin R.K."/>
            <person name="Caggese C."/>
            <person name="Calvi B.R."/>
            <person name="Bernardo de Carvalho A."/>
            <person name="Caspi A."/>
            <person name="Castrezana S."/>
            <person name="Celniker S.E."/>
            <person name="Chang J.L."/>
            <person name="Chapple C."/>
            <person name="Chatterji S."/>
            <person name="Chinwalla A."/>
            <person name="Civetta A."/>
            <person name="Clifton S.W."/>
            <person name="Comeron J.M."/>
            <person name="Costello J.C."/>
            <person name="Coyne J.A."/>
            <person name="Daub J."/>
            <person name="David R.G."/>
            <person name="Delcher A.L."/>
            <person name="Delehaunty K."/>
            <person name="Do C.B."/>
            <person name="Ebling H."/>
            <person name="Edwards K."/>
            <person name="Eickbush T."/>
            <person name="Evans J.D."/>
            <person name="Filipski A."/>
            <person name="Findeiss S."/>
            <person name="Freyhult E."/>
            <person name="Fulton L."/>
            <person name="Fulton R."/>
            <person name="Garcia A.C."/>
            <person name="Gardiner A."/>
            <person name="Garfield D.A."/>
            <person name="Garvin B.E."/>
            <person name="Gibson G."/>
            <person name="Gilbert D."/>
            <person name="Gnerre S."/>
            <person name="Godfrey J."/>
            <person name="Good R."/>
            <person name="Gotea V."/>
            <person name="Gravely B."/>
            <person name="Greenberg A.J."/>
            <person name="Griffiths-Jones S."/>
            <person name="Gross S."/>
            <person name="Guigo R."/>
            <person name="Gustafson E.A."/>
            <person name="Haerty W."/>
            <person name="Hahn M.W."/>
            <person name="Halligan D.L."/>
            <person name="Halpern A.L."/>
            <person name="Halter G.M."/>
            <person name="Han M.V."/>
            <person name="Heger A."/>
            <person name="Hillier L."/>
            <person name="Hinrichs A.S."/>
            <person name="Holmes I."/>
            <person name="Hoskins R.A."/>
            <person name="Hubisz M.J."/>
            <person name="Hultmark D."/>
            <person name="Huntley M.A."/>
            <person name="Jaffe D.B."/>
            <person name="Jagadeeshan S."/>
            <person name="Jeck W.R."/>
            <person name="Johnson J."/>
            <person name="Jones C.D."/>
            <person name="Jordan W.C."/>
            <person name="Karpen G.H."/>
            <person name="Kataoka E."/>
            <person name="Keightley P.D."/>
            <person name="Kheradpour P."/>
            <person name="Kirkness E.F."/>
            <person name="Koerich L.B."/>
            <person name="Kristiansen K."/>
            <person name="Kudrna D."/>
            <person name="Kulathinal R.J."/>
            <person name="Kumar S."/>
            <person name="Kwok R."/>
            <person name="Lander E."/>
            <person name="Langley C.H."/>
            <person name="Lapoint R."/>
            <person name="Lazzaro B.P."/>
            <person name="Lee S.J."/>
            <person name="Levesque L."/>
            <person name="Li R."/>
            <person name="Lin C.F."/>
            <person name="Lin M.F."/>
            <person name="Lindblad-Toh K."/>
            <person name="Llopart A."/>
            <person name="Long M."/>
            <person name="Low L."/>
            <person name="Lozovsky E."/>
            <person name="Lu J."/>
            <person name="Luo M."/>
            <person name="Machado C.A."/>
            <person name="Makalowski W."/>
            <person name="Marzo M."/>
            <person name="Matsuda M."/>
            <person name="Matzkin L."/>
            <person name="McAllister B."/>
            <person name="McBride C.S."/>
            <person name="McKernan B."/>
            <person name="McKernan K."/>
            <person name="Mendez-Lago M."/>
            <person name="Minx P."/>
            <person name="Mollenhauer M.U."/>
            <person name="Montooth K."/>
            <person name="Mount S.M."/>
            <person name="Mu X."/>
            <person name="Myers E."/>
            <person name="Negre B."/>
            <person name="Newfeld S."/>
            <person name="Nielsen R."/>
            <person name="Noor M.A."/>
            <person name="O'Grady P."/>
            <person name="Pachter L."/>
            <person name="Papaceit M."/>
            <person name="Parisi M.J."/>
            <person name="Parisi M."/>
            <person name="Parts L."/>
            <person name="Pedersen J.S."/>
            <person name="Pesole G."/>
            <person name="Phillippy A.M."/>
            <person name="Ponting C.P."/>
            <person name="Pop M."/>
            <person name="Porcelli D."/>
            <person name="Powell J.R."/>
            <person name="Prohaska S."/>
            <person name="Pruitt K."/>
            <person name="Puig M."/>
            <person name="Quesneville H."/>
            <person name="Ram K.R."/>
            <person name="Rand D."/>
            <person name="Rasmussen M.D."/>
            <person name="Reed L.K."/>
            <person name="Reenan R."/>
            <person name="Reily A."/>
            <person name="Remington K.A."/>
            <person name="Rieger T.T."/>
            <person name="Ritchie M.G."/>
            <person name="Robin C."/>
            <person name="Rogers Y.H."/>
            <person name="Rohde C."/>
            <person name="Rozas J."/>
            <person name="Rubenfield M.J."/>
            <person name="Ruiz A."/>
            <person name="Russo S."/>
            <person name="Salzberg S.L."/>
            <person name="Sanchez-Gracia A."/>
            <person name="Saranga D.J."/>
            <person name="Sato H."/>
            <person name="Schaeffer S.W."/>
            <person name="Schatz M.C."/>
            <person name="Schlenke T."/>
            <person name="Schwartz R."/>
            <person name="Segarra C."/>
            <person name="Singh R.S."/>
            <person name="Sirot L."/>
            <person name="Sirota M."/>
            <person name="Sisneros N.B."/>
            <person name="Smith C.D."/>
            <person name="Smith T.F."/>
            <person name="Spieth J."/>
            <person name="Stage D.E."/>
            <person name="Stark A."/>
            <person name="Stephan W."/>
            <person name="Strausberg R.L."/>
            <person name="Strempel S."/>
            <person name="Sturgill D."/>
            <person name="Sutton G."/>
            <person name="Sutton G.G."/>
            <person name="Tao W."/>
            <person name="Teichmann S."/>
            <person name="Tobari Y.N."/>
            <person name="Tomimura Y."/>
            <person name="Tsolas J.M."/>
            <person name="Valente V.L."/>
            <person name="Venter E."/>
            <person name="Venter J.C."/>
            <person name="Vicario S."/>
            <person name="Vieira F.G."/>
            <person name="Vilella A.J."/>
            <person name="Villasante A."/>
            <person name="Walenz B."/>
            <person name="Wang J."/>
            <person name="Wasserman M."/>
            <person name="Watts T."/>
            <person name="Wilson D."/>
            <person name="Wilson R.K."/>
            <person name="Wing R.A."/>
            <person name="Wolfner M.F."/>
            <person name="Wong A."/>
            <person name="Wong G.K."/>
            <person name="Wu C.I."/>
            <person name="Wu G."/>
            <person name="Yamamoto D."/>
            <person name="Yang H.P."/>
            <person name="Yang S.P."/>
            <person name="Yorke J.A."/>
            <person name="Yoshida K."/>
            <person name="Zdobnov E."/>
            <person name="Zhang P."/>
            <person name="Zhang Y."/>
            <person name="Zimin A.V."/>
            <person name="Baldwin J."/>
            <person name="Abdouelleil A."/>
            <person name="Abdulkadir J."/>
            <person name="Abebe A."/>
            <person name="Abera B."/>
            <person name="Abreu J."/>
            <person name="Acer S.C."/>
            <person name="Aftuck L."/>
            <person name="Alexander A."/>
            <person name="An P."/>
            <person name="Anderson E."/>
            <person name="Anderson S."/>
            <person name="Arachi H."/>
            <person name="Azer M."/>
            <person name="Bachantsang P."/>
            <person name="Barry A."/>
            <person name="Bayul T."/>
            <person name="Berlin A."/>
            <person name="Bessette D."/>
            <person name="Bloom T."/>
            <person name="Blye J."/>
            <person name="Boguslavskiy L."/>
            <person name="Bonnet C."/>
            <person name="Boukhgalter B."/>
            <person name="Bourzgui I."/>
            <person name="Brown A."/>
            <person name="Cahill P."/>
            <person name="Channer S."/>
            <person name="Cheshatsang Y."/>
            <person name="Chuda L."/>
            <person name="Citroen M."/>
            <person name="Collymore A."/>
            <person name="Cooke P."/>
            <person name="Costello M."/>
            <person name="D'Aco K."/>
            <person name="Daza R."/>
            <person name="De Haan G."/>
            <person name="DeGray S."/>
            <person name="DeMaso C."/>
            <person name="Dhargay N."/>
            <person name="Dooley K."/>
            <person name="Dooley E."/>
            <person name="Doricent M."/>
            <person name="Dorje P."/>
            <person name="Dorjee K."/>
            <person name="Dupes A."/>
            <person name="Elong R."/>
            <person name="Falk J."/>
            <person name="Farina A."/>
            <person name="Faro S."/>
            <person name="Ferguson D."/>
            <person name="Fisher S."/>
            <person name="Foley C.D."/>
            <person name="Franke A."/>
            <person name="Friedrich D."/>
            <person name="Gadbois L."/>
            <person name="Gearin G."/>
            <person name="Gearin C.R."/>
            <person name="Giannoukos G."/>
            <person name="Goode T."/>
            <person name="Graham J."/>
            <person name="Grandbois E."/>
            <person name="Grewal S."/>
            <person name="Gyaltsen K."/>
            <person name="Hafez N."/>
            <person name="Hagos B."/>
            <person name="Hall J."/>
            <person name="Henson C."/>
            <person name="Hollinger A."/>
            <person name="Honan T."/>
            <person name="Huard M.D."/>
            <person name="Hughes L."/>
            <person name="Hurhula B."/>
            <person name="Husby M.E."/>
            <person name="Kamat A."/>
            <person name="Kanga B."/>
            <person name="Kashin S."/>
            <person name="Khazanovich D."/>
            <person name="Kisner P."/>
            <person name="Lance K."/>
            <person name="Lara M."/>
            <person name="Lee W."/>
            <person name="Lennon N."/>
            <person name="Letendre F."/>
            <person name="LeVine R."/>
            <person name="Lipovsky A."/>
            <person name="Liu X."/>
            <person name="Liu J."/>
            <person name="Liu S."/>
            <person name="Lokyitsang T."/>
            <person name="Lokyitsang Y."/>
            <person name="Lubonja R."/>
            <person name="Lui A."/>
            <person name="MacDonald P."/>
            <person name="Magnisalis V."/>
            <person name="Maru K."/>
            <person name="Matthews C."/>
            <person name="McCusker W."/>
            <person name="McDonough S."/>
            <person name="Mehta T."/>
            <person name="Meldrim J."/>
            <person name="Meneus L."/>
            <person name="Mihai O."/>
            <person name="Mihalev A."/>
            <person name="Mihova T."/>
            <person name="Mittelman R."/>
            <person name="Mlenga V."/>
            <person name="Montmayeur A."/>
            <person name="Mulrain L."/>
            <person name="Navidi A."/>
            <person name="Naylor J."/>
            <person name="Negash T."/>
            <person name="Nguyen T."/>
            <person name="Nguyen N."/>
            <person name="Nicol R."/>
            <person name="Norbu C."/>
            <person name="Norbu N."/>
            <person name="Novod N."/>
            <person name="O'Neill B."/>
            <person name="Osman S."/>
            <person name="Markiewicz E."/>
            <person name="Oyono O.L."/>
            <person name="Patti C."/>
            <person name="Phunkhang P."/>
            <person name="Pierre F."/>
            <person name="Priest M."/>
            <person name="Raghuraman S."/>
            <person name="Rege F."/>
            <person name="Reyes R."/>
            <person name="Rise C."/>
            <person name="Rogov P."/>
            <person name="Ross K."/>
            <person name="Ryan E."/>
            <person name="Settipalli S."/>
            <person name="Shea T."/>
            <person name="Sherpa N."/>
            <person name="Shi L."/>
            <person name="Shih D."/>
            <person name="Sparrow T."/>
            <person name="Spaulding J."/>
            <person name="Stalker J."/>
            <person name="Stange-Thomann N."/>
            <person name="Stavropoulos S."/>
            <person name="Stone C."/>
            <person name="Strader C."/>
            <person name="Tesfaye S."/>
            <person name="Thomson T."/>
            <person name="Thoulutsang Y."/>
            <person name="Thoulutsang D."/>
            <person name="Topham K."/>
            <person name="Topping I."/>
            <person name="Tsamla T."/>
            <person name="Vassiliev H."/>
            <person name="Vo A."/>
            <person name="Wangchuk T."/>
            <person name="Wangdi T."/>
            <person name="Weiand M."/>
            <person name="Wilkinson J."/>
            <person name="Wilson A."/>
            <person name="Yadav S."/>
            <person name="Young G."/>
            <person name="Yu Q."/>
            <person name="Zembek L."/>
            <person name="Zhong D."/>
            <person name="Zimmer A."/>
            <person name="Zwirko Z."/>
            <person name="Jaffe D.B."/>
            <person name="Alvarez P."/>
            <person name="Brockman W."/>
            <person name="Butler J."/>
            <person name="Chin C."/>
            <person name="Gnerre S."/>
            <person name="Grabherr M."/>
            <person name="Kleber M."/>
            <person name="Mauceli E."/>
            <person name="MacCallum I."/>
        </authorList>
    </citation>
    <scope>NUCLEOTIDE SEQUENCE [LARGE SCALE GENOMIC DNA]</scope>
    <source>
        <strain evidence="2">MSH-3 / Tucson 14011-0111.49</strain>
    </source>
</reference>
<proteinExistence type="predicted"/>
<dbReference type="OrthoDB" id="27031at2759"/>
<dbReference type="HOGENOM" id="CLU_1410184_0_0_1"/>
<dbReference type="GO" id="GO:0031573">
    <property type="term" value="P:mitotic intra-S DNA damage checkpoint signaling"/>
    <property type="evidence" value="ECO:0007669"/>
    <property type="project" value="EnsemblMetazoa"/>
</dbReference>
<organism evidence="2">
    <name type="scientific">Drosophila persimilis</name>
    <name type="common">Fruit fly</name>
    <dbReference type="NCBI Taxonomy" id="7234"/>
    <lineage>
        <taxon>Eukaryota</taxon>
        <taxon>Metazoa</taxon>
        <taxon>Ecdysozoa</taxon>
        <taxon>Arthropoda</taxon>
        <taxon>Hexapoda</taxon>
        <taxon>Insecta</taxon>
        <taxon>Pterygota</taxon>
        <taxon>Neoptera</taxon>
        <taxon>Endopterygota</taxon>
        <taxon>Diptera</taxon>
        <taxon>Brachycera</taxon>
        <taxon>Muscomorpha</taxon>
        <taxon>Ephydroidea</taxon>
        <taxon>Drosophilidae</taxon>
        <taxon>Drosophila</taxon>
        <taxon>Sophophora</taxon>
    </lineage>
</organism>